<evidence type="ECO:0000256" key="3">
    <source>
        <dbReference type="ARBA" id="ARBA00022729"/>
    </source>
</evidence>
<comment type="caution">
    <text evidence="7">The sequence shown here is derived from an EMBL/GenBank/DDBJ whole genome shotgun (WGS) entry which is preliminary data.</text>
</comment>
<feature type="region of interest" description="Disordered" evidence="4">
    <location>
        <begin position="27"/>
        <end position="59"/>
    </location>
</feature>
<dbReference type="OrthoDB" id="1957427at2"/>
<keyword evidence="8" id="KW-1185">Reference proteome</keyword>
<dbReference type="AlphaFoldDB" id="A0A4Y8PZW8"/>
<feature type="signal peptide" evidence="5">
    <location>
        <begin position="1"/>
        <end position="25"/>
    </location>
</feature>
<dbReference type="CDD" id="cd06316">
    <property type="entry name" value="PBP1_ABC_sugar_binding-like"/>
    <property type="match status" value="1"/>
</dbReference>
<feature type="chain" id="PRO_5021253663" evidence="5">
    <location>
        <begin position="26"/>
        <end position="407"/>
    </location>
</feature>
<proteinExistence type="inferred from homology"/>
<dbReference type="EMBL" id="MYFO01000018">
    <property type="protein sequence ID" value="TFE86553.1"/>
    <property type="molecule type" value="Genomic_DNA"/>
</dbReference>
<dbReference type="PROSITE" id="PS51257">
    <property type="entry name" value="PROKAR_LIPOPROTEIN"/>
    <property type="match status" value="1"/>
</dbReference>
<dbReference type="PANTHER" id="PTHR46847">
    <property type="entry name" value="D-ALLOSE-BINDING PERIPLASMIC PROTEIN-RELATED"/>
    <property type="match status" value="1"/>
</dbReference>
<evidence type="ECO:0000313" key="8">
    <source>
        <dbReference type="Proteomes" id="UP000298246"/>
    </source>
</evidence>
<evidence type="ECO:0000256" key="5">
    <source>
        <dbReference type="SAM" id="SignalP"/>
    </source>
</evidence>
<comment type="subcellular location">
    <subcellularLocation>
        <location evidence="1">Cell envelope</location>
    </subcellularLocation>
</comment>
<dbReference type="InterPro" id="IPR028082">
    <property type="entry name" value="Peripla_BP_I"/>
</dbReference>
<dbReference type="RefSeq" id="WP_134753997.1">
    <property type="nucleotide sequence ID" value="NZ_MYFO02000009.1"/>
</dbReference>
<gene>
    <name evidence="7" type="ORF">B5M42_14415</name>
</gene>
<name>A0A4Y8PZW8_9BACL</name>
<dbReference type="GO" id="GO:0030246">
    <property type="term" value="F:carbohydrate binding"/>
    <property type="evidence" value="ECO:0007669"/>
    <property type="project" value="UniProtKB-ARBA"/>
</dbReference>
<sequence length="407" mass="42577">MTIRSNRVLAGLVLIIMLVAMTACGSSNGDTGSKPSETAAATEAGSTDAPKAEGAQTTAPDPAAELAKLATQVLTKGPNGEEPVSAAALELTDADIQALKDKKVTAAISMQYMGNDWSTTQVNALKEQFAKMGIEVVAVTDANFKPEKQTSDIETILAKKPTVLVTIPTDTVATAPIYKKAAEAGVKIVFMNQAADGLKAGTDYSTIVSPDDYANGATAAYYIAKELKGKGNIAVVYHDADFPTTKIRYDAFKTVMAQYPDIKIVEAQGIAGPDFAGDAEKAASAILLKHSDVQAIWGVWDVPAEGIISAARNAGREKDLIITTIDLGKNVAIELAKGGLIKGLGAQTVYDAGVAEAKAAALTALGKEIPPFIVMNGIPTDKSNVLDAWKRVYHQDPPKELTDAAAK</sequence>
<feature type="domain" description="Periplasmic binding protein" evidence="6">
    <location>
        <begin position="107"/>
        <end position="367"/>
    </location>
</feature>
<evidence type="ECO:0000313" key="7">
    <source>
        <dbReference type="EMBL" id="TFE86553.1"/>
    </source>
</evidence>
<accession>A0A4Y8PZW8</accession>
<reference evidence="7 8" key="1">
    <citation type="submission" date="2017-03" db="EMBL/GenBank/DDBJ databases">
        <title>Isolation of Levoglucosan Utilizing Bacteria.</title>
        <authorList>
            <person name="Arya A.S."/>
        </authorList>
    </citation>
    <scope>NUCLEOTIDE SEQUENCE [LARGE SCALE GENOMIC DNA]</scope>
    <source>
        <strain evidence="7 8">MEC069</strain>
    </source>
</reference>
<protein>
    <submittedName>
        <fullName evidence="7">Sugar ABC transporter substrate-binding protein</fullName>
    </submittedName>
</protein>
<evidence type="ECO:0000259" key="6">
    <source>
        <dbReference type="Pfam" id="PF13407"/>
    </source>
</evidence>
<evidence type="ECO:0000256" key="1">
    <source>
        <dbReference type="ARBA" id="ARBA00004196"/>
    </source>
</evidence>
<dbReference type="Proteomes" id="UP000298246">
    <property type="component" value="Unassembled WGS sequence"/>
</dbReference>
<dbReference type="PANTHER" id="PTHR46847:SF1">
    <property type="entry name" value="D-ALLOSE-BINDING PERIPLASMIC PROTEIN-RELATED"/>
    <property type="match status" value="1"/>
</dbReference>
<feature type="compositionally biased region" description="Polar residues" evidence="4">
    <location>
        <begin position="27"/>
        <end position="36"/>
    </location>
</feature>
<dbReference type="InterPro" id="IPR025997">
    <property type="entry name" value="SBP_2_dom"/>
</dbReference>
<dbReference type="Gene3D" id="3.40.50.2300">
    <property type="match status" value="2"/>
</dbReference>
<dbReference type="GO" id="GO:0030313">
    <property type="term" value="C:cell envelope"/>
    <property type="evidence" value="ECO:0007669"/>
    <property type="project" value="UniProtKB-SubCell"/>
</dbReference>
<organism evidence="7 8">
    <name type="scientific">Paenibacillus athensensis</name>
    <dbReference type="NCBI Taxonomy" id="1967502"/>
    <lineage>
        <taxon>Bacteria</taxon>
        <taxon>Bacillati</taxon>
        <taxon>Bacillota</taxon>
        <taxon>Bacilli</taxon>
        <taxon>Bacillales</taxon>
        <taxon>Paenibacillaceae</taxon>
        <taxon>Paenibacillus</taxon>
    </lineage>
</organism>
<keyword evidence="3 5" id="KW-0732">Signal</keyword>
<dbReference type="Pfam" id="PF13407">
    <property type="entry name" value="Peripla_BP_4"/>
    <property type="match status" value="1"/>
</dbReference>
<evidence type="ECO:0000256" key="4">
    <source>
        <dbReference type="SAM" id="MobiDB-lite"/>
    </source>
</evidence>
<evidence type="ECO:0000256" key="2">
    <source>
        <dbReference type="ARBA" id="ARBA00007639"/>
    </source>
</evidence>
<dbReference type="SUPFAM" id="SSF53822">
    <property type="entry name" value="Periplasmic binding protein-like I"/>
    <property type="match status" value="1"/>
</dbReference>
<comment type="similarity">
    <text evidence="2">Belongs to the bacterial solute-binding protein 2 family.</text>
</comment>